<dbReference type="Gene3D" id="3.40.50.150">
    <property type="entry name" value="Vaccinia Virus protein VP39"/>
    <property type="match status" value="1"/>
</dbReference>
<keyword evidence="2" id="KW-0489">Methyltransferase</keyword>
<dbReference type="PANTHER" id="PTHR44942:SF4">
    <property type="entry name" value="METHYLTRANSFERASE TYPE 11 DOMAIN-CONTAINING PROTEIN"/>
    <property type="match status" value="1"/>
</dbReference>
<evidence type="ECO:0000313" key="5">
    <source>
        <dbReference type="EMBL" id="SUZ80075.1"/>
    </source>
</evidence>
<dbReference type="EMBL" id="UINC01001413">
    <property type="protein sequence ID" value="SUZ80075.1"/>
    <property type="molecule type" value="Genomic_DNA"/>
</dbReference>
<proteinExistence type="inferred from homology"/>
<dbReference type="CDD" id="cd02440">
    <property type="entry name" value="AdoMet_MTases"/>
    <property type="match status" value="1"/>
</dbReference>
<reference evidence="5" key="1">
    <citation type="submission" date="2018-05" db="EMBL/GenBank/DDBJ databases">
        <authorList>
            <person name="Lanie J.A."/>
            <person name="Ng W.-L."/>
            <person name="Kazmierczak K.M."/>
            <person name="Andrzejewski T.M."/>
            <person name="Davidsen T.M."/>
            <person name="Wayne K.J."/>
            <person name="Tettelin H."/>
            <person name="Glass J.I."/>
            <person name="Rusch D."/>
            <person name="Podicherti R."/>
            <person name="Tsui H.-C.T."/>
            <person name="Winkler M.E."/>
        </authorList>
    </citation>
    <scope>NUCLEOTIDE SEQUENCE</scope>
</reference>
<dbReference type="InterPro" id="IPR013216">
    <property type="entry name" value="Methyltransf_11"/>
</dbReference>
<keyword evidence="3" id="KW-0808">Transferase</keyword>
<evidence type="ECO:0000256" key="3">
    <source>
        <dbReference type="ARBA" id="ARBA00022679"/>
    </source>
</evidence>
<name>A0A381QL42_9ZZZZ</name>
<organism evidence="5">
    <name type="scientific">marine metagenome</name>
    <dbReference type="NCBI Taxonomy" id="408172"/>
    <lineage>
        <taxon>unclassified sequences</taxon>
        <taxon>metagenomes</taxon>
        <taxon>ecological metagenomes</taxon>
    </lineage>
</organism>
<dbReference type="PANTHER" id="PTHR44942">
    <property type="entry name" value="METHYLTRANSF_11 DOMAIN-CONTAINING PROTEIN"/>
    <property type="match status" value="1"/>
</dbReference>
<dbReference type="SUPFAM" id="SSF53335">
    <property type="entry name" value="S-adenosyl-L-methionine-dependent methyltransferases"/>
    <property type="match status" value="1"/>
</dbReference>
<dbReference type="GO" id="GO:0008757">
    <property type="term" value="F:S-adenosylmethionine-dependent methyltransferase activity"/>
    <property type="evidence" value="ECO:0007669"/>
    <property type="project" value="InterPro"/>
</dbReference>
<dbReference type="InterPro" id="IPR029063">
    <property type="entry name" value="SAM-dependent_MTases_sf"/>
</dbReference>
<comment type="similarity">
    <text evidence="1">Belongs to the methyltransferase superfamily.</text>
</comment>
<gene>
    <name evidence="5" type="ORF">METZ01_LOCUS32929</name>
</gene>
<evidence type="ECO:0000256" key="2">
    <source>
        <dbReference type="ARBA" id="ARBA00022603"/>
    </source>
</evidence>
<evidence type="ECO:0000256" key="1">
    <source>
        <dbReference type="ARBA" id="ARBA00008361"/>
    </source>
</evidence>
<sequence length="263" mass="29336">MTLDNNRQLAAQQVFGPQATVYATSKVHIRDDSLEAVERMVDAASGTNRYGWTIDLGTGAGFTAFAVAGVSDRVIASDVTEPMLRQAQRLGRERGIANLDLSQNAAEALPFANESVDLITSRVSAHHFRDFEKALDEAQRVLKSGGSLLMADSVAPEDDDITDWMNEIELRRDFSHVENRKISKIQEMLAGRGFTAVENDYPRIYLRFNEWTARTKVSLKETAALRKDFLEAPAATQEAFQVAPVHDDIAFSWPCWVFLAVKR</sequence>
<protein>
    <recommendedName>
        <fullName evidence="4">Methyltransferase type 11 domain-containing protein</fullName>
    </recommendedName>
</protein>
<dbReference type="AlphaFoldDB" id="A0A381QL42"/>
<dbReference type="Pfam" id="PF08241">
    <property type="entry name" value="Methyltransf_11"/>
    <property type="match status" value="1"/>
</dbReference>
<dbReference type="GO" id="GO:0032259">
    <property type="term" value="P:methylation"/>
    <property type="evidence" value="ECO:0007669"/>
    <property type="project" value="UniProtKB-KW"/>
</dbReference>
<accession>A0A381QL42</accession>
<feature type="domain" description="Methyltransferase type 11" evidence="4">
    <location>
        <begin position="55"/>
        <end position="149"/>
    </location>
</feature>
<evidence type="ECO:0000259" key="4">
    <source>
        <dbReference type="Pfam" id="PF08241"/>
    </source>
</evidence>
<dbReference type="InterPro" id="IPR051052">
    <property type="entry name" value="Diverse_substrate_MTase"/>
</dbReference>